<dbReference type="PANTHER" id="PTHR42776:SF27">
    <property type="entry name" value="DIPEPTIDYL PEPTIDASE FAMILY MEMBER 6"/>
    <property type="match status" value="1"/>
</dbReference>
<accession>A0A9W6UIG9</accession>
<dbReference type="GO" id="GO:0004252">
    <property type="term" value="F:serine-type endopeptidase activity"/>
    <property type="evidence" value="ECO:0007669"/>
    <property type="project" value="TreeGrafter"/>
</dbReference>
<dbReference type="Proteomes" id="UP001165092">
    <property type="component" value="Unassembled WGS sequence"/>
</dbReference>
<sequence>MSMEVLSAPRSPHTSDFVSGQSQSGWPEVAPATAGFAAGADIPTALLGIMGERWQDRFRAARISLPSWAREAPDRALFRSDSSGAWEIYAWDRANGDQRQVTKREHGTSAAVIDPTGESIWWFDDTAGDEFGVWRRQPFTGGADDIAIPGLSPSYQGGIALGASGAALVGRSTDSGFSVHLGVPGAPPAVLYSHREEGDLADLSTDESLFAIAHSEHGDSRHSAVRVLRLNIATATAEPVADLWDGPGKDLTPVKFAPTDHRLLVLHERQGTRQPLIWDAEAGTERELALDLPGELSAGWYPDGRALLVSQKHEARTTLHRYDLDTDTTTLVPTPRGLVAGAAVRPEGTVEYSWSSSESPPMVRDSSDRVVLAPPGAPAPPSVPVVDATVEGPGGPVHALVSIPEKGDSPYPTVFTVHGGPQSQDFDSFSPDVAAWVDHGFAVVRVNYRGSTGYGSAWRDALEGRVGLTELEDIKAVRDWAVGSGLADPRRLVLEGGSWGGYLTLLGLGVYPEDWSTGIAVVPVADYEAAYEDEMEGLRAFDRSLFGGSPQEVPDLYRQSSPITYAENVRVPVLILAGENDPRCPIRQIDNYLARLTELGRPFEVYRFNAGHGSFVVEERIRHMAAELEFALRGTGTGQQDPATPLT</sequence>
<organism evidence="4 5">
    <name type="scientific">Nocardiopsis ansamitocini</name>
    <dbReference type="NCBI Taxonomy" id="1670832"/>
    <lineage>
        <taxon>Bacteria</taxon>
        <taxon>Bacillati</taxon>
        <taxon>Actinomycetota</taxon>
        <taxon>Actinomycetes</taxon>
        <taxon>Streptosporangiales</taxon>
        <taxon>Nocardiopsidaceae</taxon>
        <taxon>Nocardiopsis</taxon>
    </lineage>
</organism>
<feature type="region of interest" description="Disordered" evidence="2">
    <location>
        <begin position="1"/>
        <end position="26"/>
    </location>
</feature>
<reference evidence="4" key="1">
    <citation type="submission" date="2023-02" db="EMBL/GenBank/DDBJ databases">
        <title>Nocardiopsis ansamitocini NBRC 112285.</title>
        <authorList>
            <person name="Ichikawa N."/>
            <person name="Sato H."/>
            <person name="Tonouchi N."/>
        </authorList>
    </citation>
    <scope>NUCLEOTIDE SEQUENCE</scope>
    <source>
        <strain evidence="4">NBRC 112285</strain>
    </source>
</reference>
<dbReference type="EMBL" id="BSQG01000002">
    <property type="protein sequence ID" value="GLU47045.1"/>
    <property type="molecule type" value="Genomic_DNA"/>
</dbReference>
<gene>
    <name evidence="4" type="ORF">Nans01_13960</name>
</gene>
<dbReference type="Pfam" id="PF00326">
    <property type="entry name" value="Peptidase_S9"/>
    <property type="match status" value="1"/>
</dbReference>
<proteinExistence type="predicted"/>
<dbReference type="SUPFAM" id="SSF53474">
    <property type="entry name" value="alpha/beta-Hydrolases"/>
    <property type="match status" value="1"/>
</dbReference>
<evidence type="ECO:0000259" key="3">
    <source>
        <dbReference type="Pfam" id="PF00326"/>
    </source>
</evidence>
<name>A0A9W6UIG9_9ACTN</name>
<evidence type="ECO:0000256" key="2">
    <source>
        <dbReference type="SAM" id="MobiDB-lite"/>
    </source>
</evidence>
<evidence type="ECO:0000256" key="1">
    <source>
        <dbReference type="ARBA" id="ARBA00022801"/>
    </source>
</evidence>
<dbReference type="GO" id="GO:0006508">
    <property type="term" value="P:proteolysis"/>
    <property type="evidence" value="ECO:0007669"/>
    <property type="project" value="InterPro"/>
</dbReference>
<dbReference type="SUPFAM" id="SSF82171">
    <property type="entry name" value="DPP6 N-terminal domain-like"/>
    <property type="match status" value="1"/>
</dbReference>
<feature type="compositionally biased region" description="Polar residues" evidence="2">
    <location>
        <begin position="12"/>
        <end position="25"/>
    </location>
</feature>
<dbReference type="Gene3D" id="2.120.10.30">
    <property type="entry name" value="TolB, C-terminal domain"/>
    <property type="match status" value="1"/>
</dbReference>
<dbReference type="InterPro" id="IPR011042">
    <property type="entry name" value="6-blade_b-propeller_TolB-like"/>
</dbReference>
<evidence type="ECO:0000313" key="4">
    <source>
        <dbReference type="EMBL" id="GLU47045.1"/>
    </source>
</evidence>
<dbReference type="AlphaFoldDB" id="A0A9W6UIG9"/>
<evidence type="ECO:0000313" key="5">
    <source>
        <dbReference type="Proteomes" id="UP001165092"/>
    </source>
</evidence>
<dbReference type="InterPro" id="IPR029058">
    <property type="entry name" value="AB_hydrolase_fold"/>
</dbReference>
<dbReference type="PANTHER" id="PTHR42776">
    <property type="entry name" value="SERINE PEPTIDASE S9 FAMILY MEMBER"/>
    <property type="match status" value="1"/>
</dbReference>
<feature type="domain" description="Peptidase S9 prolyl oligopeptidase catalytic" evidence="3">
    <location>
        <begin position="428"/>
        <end position="633"/>
    </location>
</feature>
<dbReference type="Gene3D" id="3.40.50.1820">
    <property type="entry name" value="alpha/beta hydrolase"/>
    <property type="match status" value="1"/>
</dbReference>
<keyword evidence="5" id="KW-1185">Reference proteome</keyword>
<keyword evidence="1 4" id="KW-0378">Hydrolase</keyword>
<comment type="caution">
    <text evidence="4">The sequence shown here is derived from an EMBL/GenBank/DDBJ whole genome shotgun (WGS) entry which is preliminary data.</text>
</comment>
<dbReference type="InterPro" id="IPR001375">
    <property type="entry name" value="Peptidase_S9_cat"/>
</dbReference>
<protein>
    <submittedName>
        <fullName evidence="4">Peptide hydrolase</fullName>
    </submittedName>
</protein>